<dbReference type="OrthoDB" id="5448087at2"/>
<keyword evidence="8 14" id="KW-0418">Kinase</keyword>
<dbReference type="PROSITE" id="PS50109">
    <property type="entry name" value="HIS_KIN"/>
    <property type="match status" value="1"/>
</dbReference>
<dbReference type="AlphaFoldDB" id="A0A1B9F973"/>
<dbReference type="SMART" id="SM00388">
    <property type="entry name" value="HisKA"/>
    <property type="match status" value="1"/>
</dbReference>
<dbReference type="GO" id="GO:0016020">
    <property type="term" value="C:membrane"/>
    <property type="evidence" value="ECO:0007669"/>
    <property type="project" value="UniProtKB-SubCell"/>
</dbReference>
<evidence type="ECO:0000256" key="5">
    <source>
        <dbReference type="ARBA" id="ARBA00022679"/>
    </source>
</evidence>
<comment type="caution">
    <text evidence="14">The sequence shown here is derived from an EMBL/GenBank/DDBJ whole genome shotgun (WGS) entry which is preliminary data.</text>
</comment>
<evidence type="ECO:0000313" key="14">
    <source>
        <dbReference type="EMBL" id="OCC16458.1"/>
    </source>
</evidence>
<evidence type="ECO:0000256" key="9">
    <source>
        <dbReference type="ARBA" id="ARBA00022840"/>
    </source>
</evidence>
<dbReference type="Pfam" id="PF13426">
    <property type="entry name" value="PAS_9"/>
    <property type="match status" value="1"/>
</dbReference>
<dbReference type="EMBL" id="MAGO01000001">
    <property type="protein sequence ID" value="OCC16458.1"/>
    <property type="molecule type" value="Genomic_DNA"/>
</dbReference>
<evidence type="ECO:0000256" key="2">
    <source>
        <dbReference type="ARBA" id="ARBA00004141"/>
    </source>
</evidence>
<keyword evidence="5" id="KW-0808">Transferase</keyword>
<evidence type="ECO:0000313" key="15">
    <source>
        <dbReference type="Proteomes" id="UP000093080"/>
    </source>
</evidence>
<dbReference type="GO" id="GO:0000155">
    <property type="term" value="F:phosphorelay sensor kinase activity"/>
    <property type="evidence" value="ECO:0007669"/>
    <property type="project" value="InterPro"/>
</dbReference>
<comment type="catalytic activity">
    <reaction evidence="1">
        <text>ATP + protein L-histidine = ADP + protein N-phospho-L-histidine.</text>
        <dbReference type="EC" id="2.7.13.3"/>
    </reaction>
</comment>
<dbReference type="SMART" id="SM00387">
    <property type="entry name" value="HATPase_c"/>
    <property type="match status" value="1"/>
</dbReference>
<proteinExistence type="predicted"/>
<keyword evidence="12" id="KW-0472">Membrane</keyword>
<dbReference type="EC" id="2.7.13.3" evidence="3"/>
<dbReference type="RefSeq" id="WP_067615647.1">
    <property type="nucleotide sequence ID" value="NZ_MAGO01000001.1"/>
</dbReference>
<comment type="subcellular location">
    <subcellularLocation>
        <location evidence="2">Membrane</location>
        <topology evidence="2">Multi-pass membrane protein</topology>
    </subcellularLocation>
</comment>
<dbReference type="CDD" id="cd00082">
    <property type="entry name" value="HisKA"/>
    <property type="match status" value="1"/>
</dbReference>
<accession>A0A1B9F973</accession>
<reference evidence="14 15" key="1">
    <citation type="submission" date="2016-06" db="EMBL/GenBank/DDBJ databases">
        <title>Respiratory ammonification of nitrate coupled to the oxidation of elemental sulfur in deep-sea autotrophic thermophilic bacteria.</title>
        <authorList>
            <person name="Slobodkina G.B."/>
            <person name="Mardanov A.V."/>
            <person name="Ravin N.V."/>
            <person name="Frolova A.A."/>
            <person name="Viryasiv M.B."/>
            <person name="Chernyh N.A."/>
            <person name="Bonch-Osmolovskaya E.A."/>
            <person name="Slobodkin A.I."/>
        </authorList>
    </citation>
    <scope>NUCLEOTIDE SEQUENCE [LARGE SCALE GENOMIC DNA]</scope>
    <source>
        <strain evidence="14 15">S69</strain>
    </source>
</reference>
<dbReference type="Proteomes" id="UP000093080">
    <property type="component" value="Unassembled WGS sequence"/>
</dbReference>
<evidence type="ECO:0000256" key="7">
    <source>
        <dbReference type="ARBA" id="ARBA00022741"/>
    </source>
</evidence>
<keyword evidence="6" id="KW-0812">Transmembrane</keyword>
<evidence type="ECO:0000256" key="4">
    <source>
        <dbReference type="ARBA" id="ARBA00022553"/>
    </source>
</evidence>
<dbReference type="PANTHER" id="PTHR42878">
    <property type="entry name" value="TWO-COMPONENT HISTIDINE KINASE"/>
    <property type="match status" value="1"/>
</dbReference>
<feature type="domain" description="Histidine kinase" evidence="13">
    <location>
        <begin position="157"/>
        <end position="370"/>
    </location>
</feature>
<keyword evidence="7" id="KW-0547">Nucleotide-binding</keyword>
<evidence type="ECO:0000256" key="3">
    <source>
        <dbReference type="ARBA" id="ARBA00012438"/>
    </source>
</evidence>
<dbReference type="GO" id="GO:0005524">
    <property type="term" value="F:ATP binding"/>
    <property type="evidence" value="ECO:0007669"/>
    <property type="project" value="UniProtKB-KW"/>
</dbReference>
<dbReference type="InterPro" id="IPR036097">
    <property type="entry name" value="HisK_dim/P_sf"/>
</dbReference>
<keyword evidence="15" id="KW-1185">Reference proteome</keyword>
<dbReference type="STRING" id="1156395.DBT_0275"/>
<dbReference type="PANTHER" id="PTHR42878:SF7">
    <property type="entry name" value="SENSOR HISTIDINE KINASE GLRK"/>
    <property type="match status" value="1"/>
</dbReference>
<evidence type="ECO:0000256" key="8">
    <source>
        <dbReference type="ARBA" id="ARBA00022777"/>
    </source>
</evidence>
<dbReference type="InterPro" id="IPR003594">
    <property type="entry name" value="HATPase_dom"/>
</dbReference>
<dbReference type="InterPro" id="IPR050351">
    <property type="entry name" value="BphY/WalK/GraS-like"/>
</dbReference>
<dbReference type="SUPFAM" id="SSF55785">
    <property type="entry name" value="PYP-like sensor domain (PAS domain)"/>
    <property type="match status" value="1"/>
</dbReference>
<keyword evidence="9" id="KW-0067">ATP-binding</keyword>
<evidence type="ECO:0000256" key="12">
    <source>
        <dbReference type="ARBA" id="ARBA00023136"/>
    </source>
</evidence>
<dbReference type="SUPFAM" id="SSF47384">
    <property type="entry name" value="Homodimeric domain of signal transducing histidine kinase"/>
    <property type="match status" value="1"/>
</dbReference>
<dbReference type="PRINTS" id="PR00344">
    <property type="entry name" value="BCTRLSENSOR"/>
</dbReference>
<dbReference type="SUPFAM" id="SSF55874">
    <property type="entry name" value="ATPase domain of HSP90 chaperone/DNA topoisomerase II/histidine kinase"/>
    <property type="match status" value="1"/>
</dbReference>
<dbReference type="InterPro" id="IPR036890">
    <property type="entry name" value="HATPase_C_sf"/>
</dbReference>
<dbReference type="GO" id="GO:0000156">
    <property type="term" value="F:phosphorelay response regulator activity"/>
    <property type="evidence" value="ECO:0007669"/>
    <property type="project" value="TreeGrafter"/>
</dbReference>
<keyword evidence="4" id="KW-0597">Phosphoprotein</keyword>
<dbReference type="InterPro" id="IPR005467">
    <property type="entry name" value="His_kinase_dom"/>
</dbReference>
<sequence>MNPDFVAKLLESINCAILIVDHEGNIILSNTKAKEIFCPQVNTKKVTDHRDYHCSVRYQHEALEGLPIKSLFLPEDHEVFLPNILEITKSYGEFEGEALLRDLAGRRFFAFVSTSICPIEDKQGLVFTIHDITNLKNVEKILKRNERLIFWGRMLEDISHQIRNPILSIGGFARRISSLGEKKQKKYVDIILHECSKLELLLSKLTEFIRLPRPKPRHVTVNDVVNCIKEPVEETAQKFSTGVNWHISEVYFNKKALVDEELLPKAVVPVVENACESYNQLDKKDKIEVGISSTDTDGFSCSIIIKDNGMGICPKALPKVFDPFYTTKTGHIGMGLTISKRIIDELLGDIIIDSQYGTGTTVQMLLSEERRRAIRRAKIGVNLNGKS</sequence>
<dbReference type="Gene3D" id="1.10.287.130">
    <property type="match status" value="1"/>
</dbReference>
<dbReference type="GO" id="GO:0007234">
    <property type="term" value="P:osmosensory signaling via phosphorelay pathway"/>
    <property type="evidence" value="ECO:0007669"/>
    <property type="project" value="TreeGrafter"/>
</dbReference>
<dbReference type="InterPro" id="IPR003661">
    <property type="entry name" value="HisK_dim/P_dom"/>
</dbReference>
<dbReference type="InterPro" id="IPR004358">
    <property type="entry name" value="Sig_transdc_His_kin-like_C"/>
</dbReference>
<evidence type="ECO:0000256" key="10">
    <source>
        <dbReference type="ARBA" id="ARBA00022989"/>
    </source>
</evidence>
<dbReference type="InterPro" id="IPR000014">
    <property type="entry name" value="PAS"/>
</dbReference>
<dbReference type="CDD" id="cd00075">
    <property type="entry name" value="HATPase"/>
    <property type="match status" value="1"/>
</dbReference>
<evidence type="ECO:0000259" key="13">
    <source>
        <dbReference type="PROSITE" id="PS50109"/>
    </source>
</evidence>
<evidence type="ECO:0000256" key="6">
    <source>
        <dbReference type="ARBA" id="ARBA00022692"/>
    </source>
</evidence>
<dbReference type="GO" id="GO:0030295">
    <property type="term" value="F:protein kinase activator activity"/>
    <property type="evidence" value="ECO:0007669"/>
    <property type="project" value="TreeGrafter"/>
</dbReference>
<dbReference type="Pfam" id="PF00512">
    <property type="entry name" value="HisKA"/>
    <property type="match status" value="1"/>
</dbReference>
<dbReference type="CDD" id="cd00130">
    <property type="entry name" value="PAS"/>
    <property type="match status" value="1"/>
</dbReference>
<gene>
    <name evidence="14" type="ORF">DBT_0275</name>
</gene>
<keyword evidence="11" id="KW-0902">Two-component regulatory system</keyword>
<evidence type="ECO:0000256" key="1">
    <source>
        <dbReference type="ARBA" id="ARBA00000085"/>
    </source>
</evidence>
<evidence type="ECO:0000256" key="11">
    <source>
        <dbReference type="ARBA" id="ARBA00023012"/>
    </source>
</evidence>
<name>A0A1B9F973_9BACT</name>
<protein>
    <recommendedName>
        <fullName evidence="3">histidine kinase</fullName>
        <ecNumber evidence="3">2.7.13.3</ecNumber>
    </recommendedName>
</protein>
<keyword evidence="10" id="KW-1133">Transmembrane helix</keyword>
<dbReference type="Gene3D" id="3.30.565.10">
    <property type="entry name" value="Histidine kinase-like ATPase, C-terminal domain"/>
    <property type="match status" value="1"/>
</dbReference>
<dbReference type="InterPro" id="IPR035965">
    <property type="entry name" value="PAS-like_dom_sf"/>
</dbReference>
<dbReference type="Pfam" id="PF02518">
    <property type="entry name" value="HATPase_c"/>
    <property type="match status" value="1"/>
</dbReference>
<organism evidence="14 15">
    <name type="scientific">Dissulfuribacter thermophilus</name>
    <dbReference type="NCBI Taxonomy" id="1156395"/>
    <lineage>
        <taxon>Bacteria</taxon>
        <taxon>Pseudomonadati</taxon>
        <taxon>Thermodesulfobacteriota</taxon>
        <taxon>Dissulfuribacteria</taxon>
        <taxon>Dissulfuribacterales</taxon>
        <taxon>Dissulfuribacteraceae</taxon>
        <taxon>Dissulfuribacter</taxon>
    </lineage>
</organism>
<dbReference type="Gene3D" id="3.30.450.20">
    <property type="entry name" value="PAS domain"/>
    <property type="match status" value="1"/>
</dbReference>